<dbReference type="InterPro" id="IPR016181">
    <property type="entry name" value="Acyl_CoA_acyltransferase"/>
</dbReference>
<dbReference type="GO" id="GO:0016746">
    <property type="term" value="F:acyltransferase activity"/>
    <property type="evidence" value="ECO:0007669"/>
    <property type="project" value="UniProtKB-KW"/>
</dbReference>
<dbReference type="EMBL" id="JBCEWA010000009">
    <property type="protein sequence ID" value="MEL5989201.1"/>
    <property type="molecule type" value="Genomic_DNA"/>
</dbReference>
<evidence type="ECO:0000313" key="5">
    <source>
        <dbReference type="Proteomes" id="UP001398420"/>
    </source>
</evidence>
<dbReference type="PANTHER" id="PTHR43800">
    <property type="entry name" value="PEPTIDYL-LYSINE N-ACETYLTRANSFERASE YJAB"/>
    <property type="match status" value="1"/>
</dbReference>
<reference evidence="4 5" key="1">
    <citation type="submission" date="2024-04" db="EMBL/GenBank/DDBJ databases">
        <authorList>
            <person name="Wu Y.S."/>
            <person name="Zhang L."/>
        </authorList>
    </citation>
    <scope>NUCLEOTIDE SEQUENCE [LARGE SCALE GENOMIC DNA]</scope>
    <source>
        <strain evidence="4 5">KG-01</strain>
    </source>
</reference>
<dbReference type="SUPFAM" id="SSF55729">
    <property type="entry name" value="Acyl-CoA N-acyltransferases (Nat)"/>
    <property type="match status" value="1"/>
</dbReference>
<evidence type="ECO:0000256" key="2">
    <source>
        <dbReference type="ARBA" id="ARBA00023315"/>
    </source>
</evidence>
<dbReference type="CDD" id="cd04301">
    <property type="entry name" value="NAT_SF"/>
    <property type="match status" value="1"/>
</dbReference>
<dbReference type="InterPro" id="IPR000182">
    <property type="entry name" value="GNAT_dom"/>
</dbReference>
<feature type="domain" description="N-acetyltransferase" evidence="3">
    <location>
        <begin position="1"/>
        <end position="138"/>
    </location>
</feature>
<dbReference type="Proteomes" id="UP001398420">
    <property type="component" value="Unassembled WGS sequence"/>
</dbReference>
<dbReference type="EC" id="2.3.1.-" evidence="4"/>
<name>A0ABU9LQW7_9BACL</name>
<evidence type="ECO:0000313" key="4">
    <source>
        <dbReference type="EMBL" id="MEL5989201.1"/>
    </source>
</evidence>
<keyword evidence="1 4" id="KW-0808">Transferase</keyword>
<accession>A0ABU9LQW7</accession>
<dbReference type="Pfam" id="PF13508">
    <property type="entry name" value="Acetyltransf_7"/>
    <property type="match status" value="1"/>
</dbReference>
<dbReference type="RefSeq" id="WP_068454114.1">
    <property type="nucleotide sequence ID" value="NZ_CP147847.1"/>
</dbReference>
<keyword evidence="2 4" id="KW-0012">Acyltransferase</keyword>
<protein>
    <submittedName>
        <fullName evidence="4">GNAT family N-acetyltransferase</fullName>
        <ecNumber evidence="4">2.3.1.-</ecNumber>
    </submittedName>
</protein>
<sequence>MIRLFQEKDRQSLQQLFLEVRTKHFFWEDGASFELQDFDLQTQDEIILVAEDEKGILQGFLAIYEPDQFIHHLFIANDAQGKGIGKQLIDEAVKRFGTPLTLKCVSKNTAALQFYLKNNFYTVEEVDANPPYHLMRLE</sequence>
<evidence type="ECO:0000259" key="3">
    <source>
        <dbReference type="PROSITE" id="PS51186"/>
    </source>
</evidence>
<evidence type="ECO:0000256" key="1">
    <source>
        <dbReference type="ARBA" id="ARBA00022679"/>
    </source>
</evidence>
<organism evidence="4 5">
    <name type="scientific">Kurthia gibsonii</name>
    <dbReference type="NCBI Taxonomy" id="33946"/>
    <lineage>
        <taxon>Bacteria</taxon>
        <taxon>Bacillati</taxon>
        <taxon>Bacillota</taxon>
        <taxon>Bacilli</taxon>
        <taxon>Bacillales</taxon>
        <taxon>Caryophanaceae</taxon>
        <taxon>Kurthia</taxon>
    </lineage>
</organism>
<dbReference type="PROSITE" id="PS51186">
    <property type="entry name" value="GNAT"/>
    <property type="match status" value="1"/>
</dbReference>
<dbReference type="Gene3D" id="3.40.630.30">
    <property type="match status" value="1"/>
</dbReference>
<keyword evidence="5" id="KW-1185">Reference proteome</keyword>
<comment type="caution">
    <text evidence="4">The sequence shown here is derived from an EMBL/GenBank/DDBJ whole genome shotgun (WGS) entry which is preliminary data.</text>
</comment>
<proteinExistence type="predicted"/>
<gene>
    <name evidence="4" type="ORF">AAF454_12380</name>
</gene>
<dbReference type="PANTHER" id="PTHR43800:SF1">
    <property type="entry name" value="PEPTIDYL-LYSINE N-ACETYLTRANSFERASE YJAB"/>
    <property type="match status" value="1"/>
</dbReference>